<evidence type="ECO:0000313" key="1">
    <source>
        <dbReference type="EMBL" id="SBS56748.1"/>
    </source>
</evidence>
<dbReference type="EMBL" id="HAEJ01016291">
    <property type="protein sequence ID" value="SBS56748.1"/>
    <property type="molecule type" value="Transcribed_RNA"/>
</dbReference>
<accession>A0A1A8VC20</accession>
<protein>
    <submittedName>
        <fullName evidence="1">Yip1 domain family, member 7</fullName>
    </submittedName>
</protein>
<dbReference type="AlphaFoldDB" id="A0A1A8VC20"/>
<reference evidence="1" key="2">
    <citation type="submission" date="2016-06" db="EMBL/GenBank/DDBJ databases">
        <title>The genome of a short-lived fish provides insights into sex chromosome evolution and the genetic control of aging.</title>
        <authorList>
            <person name="Reichwald K."/>
            <person name="Felder M."/>
            <person name="Petzold A."/>
            <person name="Koch P."/>
            <person name="Groth M."/>
            <person name="Platzer M."/>
        </authorList>
    </citation>
    <scope>NUCLEOTIDE SEQUENCE</scope>
    <source>
        <tissue evidence="1">Brain</tissue>
    </source>
</reference>
<gene>
    <name evidence="1" type="primary">YIPF7</name>
</gene>
<sequence length="64" mass="6899">CDVIGIYLFLLVGSGNHRISLSIRGQSSSSPERSTNQQHILGPLAAPGLTLRRRNLLFLLVGAN</sequence>
<name>A0A1A8VC20_NOTFU</name>
<reference evidence="1" key="1">
    <citation type="submission" date="2016-05" db="EMBL/GenBank/DDBJ databases">
        <authorList>
            <person name="Lavstsen T."/>
            <person name="Jespersen J.S."/>
        </authorList>
    </citation>
    <scope>NUCLEOTIDE SEQUENCE</scope>
    <source>
        <tissue evidence="1">Brain</tissue>
    </source>
</reference>
<organism evidence="1">
    <name type="scientific">Nothobranchius furzeri</name>
    <name type="common">Turquoise killifish</name>
    <dbReference type="NCBI Taxonomy" id="105023"/>
    <lineage>
        <taxon>Eukaryota</taxon>
        <taxon>Metazoa</taxon>
        <taxon>Chordata</taxon>
        <taxon>Craniata</taxon>
        <taxon>Vertebrata</taxon>
        <taxon>Euteleostomi</taxon>
        <taxon>Actinopterygii</taxon>
        <taxon>Neopterygii</taxon>
        <taxon>Teleostei</taxon>
        <taxon>Neoteleostei</taxon>
        <taxon>Acanthomorphata</taxon>
        <taxon>Ovalentaria</taxon>
        <taxon>Atherinomorphae</taxon>
        <taxon>Cyprinodontiformes</taxon>
        <taxon>Nothobranchiidae</taxon>
        <taxon>Nothobranchius</taxon>
    </lineage>
</organism>
<feature type="non-terminal residue" evidence="1">
    <location>
        <position position="1"/>
    </location>
</feature>
<feature type="non-terminal residue" evidence="1">
    <location>
        <position position="64"/>
    </location>
</feature>
<proteinExistence type="predicted"/>